<protein>
    <recommendedName>
        <fullName evidence="3">Head decoration protein</fullName>
    </recommendedName>
</protein>
<accession>A0ABN8A915</accession>
<dbReference type="RefSeq" id="WP_230500781.1">
    <property type="nucleotide sequence ID" value="NZ_CAKJTJ010000006.1"/>
</dbReference>
<evidence type="ECO:0008006" key="3">
    <source>
        <dbReference type="Google" id="ProtNLM"/>
    </source>
</evidence>
<dbReference type="EMBL" id="CAKJTJ010000006">
    <property type="protein sequence ID" value="CAG9620876.1"/>
    <property type="molecule type" value="Genomic_DNA"/>
</dbReference>
<sequence>MPYVKDYGKGERINFLASAKFISFTEQISDAGVTADANGRKIVKAGTIWPTNDENAKGLLFADIDVTEGPQPGSIIREAWVLESRLPVAPSVEAKSAMTGIKYR</sequence>
<proteinExistence type="predicted"/>
<name>A0ABN8A915_9BACI</name>
<keyword evidence="2" id="KW-1185">Reference proteome</keyword>
<reference evidence="1 2" key="1">
    <citation type="submission" date="2021-10" db="EMBL/GenBank/DDBJ databases">
        <authorList>
            <person name="Criscuolo A."/>
        </authorList>
    </citation>
    <scope>NUCLEOTIDE SEQUENCE [LARGE SCALE GENOMIC DNA]</scope>
    <source>
        <strain evidence="2">CIP 111883</strain>
    </source>
</reference>
<comment type="caution">
    <text evidence="1">The sequence shown here is derived from an EMBL/GenBank/DDBJ whole genome shotgun (WGS) entry which is preliminary data.</text>
</comment>
<evidence type="ECO:0000313" key="2">
    <source>
        <dbReference type="Proteomes" id="UP000789833"/>
    </source>
</evidence>
<dbReference type="Proteomes" id="UP000789833">
    <property type="component" value="Unassembled WGS sequence"/>
</dbReference>
<organism evidence="1 2">
    <name type="scientific">Sutcliffiella rhizosphaerae</name>
    <dbReference type="NCBI Taxonomy" id="2880967"/>
    <lineage>
        <taxon>Bacteria</taxon>
        <taxon>Bacillati</taxon>
        <taxon>Bacillota</taxon>
        <taxon>Bacilli</taxon>
        <taxon>Bacillales</taxon>
        <taxon>Bacillaceae</taxon>
        <taxon>Sutcliffiella</taxon>
    </lineage>
</organism>
<gene>
    <name evidence="1" type="ORF">BACCIP111883_01647</name>
</gene>
<evidence type="ECO:0000313" key="1">
    <source>
        <dbReference type="EMBL" id="CAG9620876.1"/>
    </source>
</evidence>